<evidence type="ECO:0000313" key="11">
    <source>
        <dbReference type="Proteomes" id="UP000428260"/>
    </source>
</evidence>
<evidence type="ECO:0000256" key="7">
    <source>
        <dbReference type="PROSITE-ProRule" id="PRU01360"/>
    </source>
</evidence>
<dbReference type="Pfam" id="PF07715">
    <property type="entry name" value="Plug"/>
    <property type="match status" value="1"/>
</dbReference>
<dbReference type="InterPro" id="IPR012910">
    <property type="entry name" value="Plug_dom"/>
</dbReference>
<keyword evidence="8" id="KW-1133">Transmembrane helix</keyword>
<evidence type="ECO:0000256" key="1">
    <source>
        <dbReference type="ARBA" id="ARBA00004571"/>
    </source>
</evidence>
<feature type="domain" description="TonB-dependent receptor plug" evidence="9">
    <location>
        <begin position="223"/>
        <end position="329"/>
    </location>
</feature>
<reference evidence="10 11" key="1">
    <citation type="submission" date="2019-11" db="EMBL/GenBank/DDBJ databases">
        <authorList>
            <person name="Zheng R.K."/>
            <person name="Sun C.M."/>
        </authorList>
    </citation>
    <scope>NUCLEOTIDE SEQUENCE [LARGE SCALE GENOMIC DNA]</scope>
    <source>
        <strain evidence="10 11">WC007</strain>
    </source>
</reference>
<dbReference type="EMBL" id="CP046401">
    <property type="protein sequence ID" value="QGY42479.1"/>
    <property type="molecule type" value="Genomic_DNA"/>
</dbReference>
<keyword evidence="2 7" id="KW-0813">Transport</keyword>
<dbReference type="InterPro" id="IPR037066">
    <property type="entry name" value="Plug_dom_sf"/>
</dbReference>
<protein>
    <submittedName>
        <fullName evidence="10">SusC/RagA family TonB-linked outer membrane protein</fullName>
    </submittedName>
</protein>
<proteinExistence type="inferred from homology"/>
<comment type="similarity">
    <text evidence="7">Belongs to the TonB-dependent receptor family.</text>
</comment>
<keyword evidence="3 7" id="KW-1134">Transmembrane beta strand</keyword>
<dbReference type="Gene3D" id="2.170.130.10">
    <property type="entry name" value="TonB-dependent receptor, plug domain"/>
    <property type="match status" value="1"/>
</dbReference>
<evidence type="ECO:0000313" key="10">
    <source>
        <dbReference type="EMBL" id="QGY42479.1"/>
    </source>
</evidence>
<feature type="transmembrane region" description="Helical" evidence="8">
    <location>
        <begin position="21"/>
        <end position="41"/>
    </location>
</feature>
<evidence type="ECO:0000256" key="5">
    <source>
        <dbReference type="ARBA" id="ARBA00023136"/>
    </source>
</evidence>
<organism evidence="10 11">
    <name type="scientific">Maribellus comscasis</name>
    <dbReference type="NCBI Taxonomy" id="2681766"/>
    <lineage>
        <taxon>Bacteria</taxon>
        <taxon>Pseudomonadati</taxon>
        <taxon>Bacteroidota</taxon>
        <taxon>Bacteroidia</taxon>
        <taxon>Marinilabiliales</taxon>
        <taxon>Prolixibacteraceae</taxon>
        <taxon>Maribellus</taxon>
    </lineage>
</organism>
<dbReference type="InterPro" id="IPR023997">
    <property type="entry name" value="TonB-dep_OMP_SusC/RagA_CS"/>
</dbReference>
<keyword evidence="4 7" id="KW-0812">Transmembrane</keyword>
<dbReference type="Gene3D" id="2.40.170.20">
    <property type="entry name" value="TonB-dependent receptor, beta-barrel domain"/>
    <property type="match status" value="1"/>
</dbReference>
<dbReference type="InterPro" id="IPR039426">
    <property type="entry name" value="TonB-dep_rcpt-like"/>
</dbReference>
<dbReference type="GO" id="GO:0009279">
    <property type="term" value="C:cell outer membrane"/>
    <property type="evidence" value="ECO:0007669"/>
    <property type="project" value="UniProtKB-SubCell"/>
</dbReference>
<dbReference type="InterPro" id="IPR036942">
    <property type="entry name" value="Beta-barrel_TonB_sf"/>
</dbReference>
<dbReference type="Proteomes" id="UP000428260">
    <property type="component" value="Chromosome"/>
</dbReference>
<gene>
    <name evidence="10" type="ORF">GM418_02060</name>
</gene>
<name>A0A6I6JN01_9BACT</name>
<accession>A0A6I6JN01</accession>
<evidence type="ECO:0000256" key="8">
    <source>
        <dbReference type="SAM" id="Phobius"/>
    </source>
</evidence>
<sequence length="1116" mass="123013">MKKKWLLDSHDPGIIKKWGRIMRITVVLIFGLIMTANANSYSQVTKMDIQLTNRTIRDVIAYVEDNSEFVFLYKNEDFNVDKKVNIKLEDATINQILDNVLQGEEVVYDVYDRQIIIRKSDNVPTYFQQQQKNITGIITDNQGLPLPGVSIIVKGTSIGTVSGTDGKFSLSIPNDAEIMQFSFVGMSTVEIPVEGKVTFNVVMEEESIGLDEVVAIGYGSMKKSDLTGSVTSVNSEDFVKGVANNALQLLQGKASGVQISQANSEPGGALSIKVRGAGSINSSNSVLVVIDGLPGADPSSLNPLDIESIEILKDASAAAIYGTRAANGVVLITTKQGSSGTPVVSYNTYFALQTPDYKFDVLDATQYMQMINDISEDGGKTLPFTDQEISAAGKGTDWQDVLMRNAFAMNHQFSINGGSNTSKYYVSLGYLDQDGILISSGLKKYNTLINLEFTPSEKFKFAINLNGALSKKDIIPNDSNSANENADPLNAALQFDPRLTTEKNEQGEYQRNASIALDNPLALAYGYDDNQKNTRISGNVLAEYSIIDGLKASVRLGTNLYNSRYDSYKDRTTEKGKSSGGIGSITTNDNSYWMFEGLLNYDKYFNQVHHISVMGGATWEEFENLSQYSYAAGFLSDVTNTNLLSSGIKETYDVSSSRYTHALQSIIARLNYVYNEKYLLTATLRRDGSSRFSEDNKYAIFPSVAVGWRLSEESFIKEIPAISQLKLRFGYGQMGNEGINNFETIQTFVSGGNTILGGSELSGAQPARIPNSELTWETTEEYNIGLDYGVLQNRISGGIEYYVKNTKDQLFNKPVPASTGFTSVRTNFGNVRNSGIDFNINTENLVGAFSWRTNLTFSTLKNEVIKLPPFVGDIITTGSIGTFTQDFALVQEGSPMRAFYGYKVVGIFQENDDIANSAQPNANPGEPIFLDYDEDGNIDSDDRVVLGKPFPDLTFSLNNSFSYKNFNLEIYIMGVKGIETLNSNVIESLKPINFDRNIMSEHYTDRWTPENPGAEYPSGVNSSIYFNGGKVINSYSVQDASFLRVKNITLGYDIPLKNFNLFKSASVYISGENLLTFTKFEGFDPDANQSGTGVVKTSYNNYPLAKVFRIGANIKF</sequence>
<keyword evidence="6 7" id="KW-0998">Cell outer membrane</keyword>
<dbReference type="NCBIfam" id="TIGR04057">
    <property type="entry name" value="SusC_RagA_signa"/>
    <property type="match status" value="1"/>
</dbReference>
<evidence type="ECO:0000256" key="2">
    <source>
        <dbReference type="ARBA" id="ARBA00022448"/>
    </source>
</evidence>
<dbReference type="PROSITE" id="PS52016">
    <property type="entry name" value="TONB_DEPENDENT_REC_3"/>
    <property type="match status" value="1"/>
</dbReference>
<dbReference type="NCBIfam" id="TIGR04056">
    <property type="entry name" value="OMP_RagA_SusC"/>
    <property type="match status" value="1"/>
</dbReference>
<dbReference type="RefSeq" id="WP_158862658.1">
    <property type="nucleotide sequence ID" value="NZ_CP046401.1"/>
</dbReference>
<evidence type="ECO:0000259" key="9">
    <source>
        <dbReference type="Pfam" id="PF07715"/>
    </source>
</evidence>
<evidence type="ECO:0000256" key="3">
    <source>
        <dbReference type="ARBA" id="ARBA00022452"/>
    </source>
</evidence>
<comment type="subcellular location">
    <subcellularLocation>
        <location evidence="1 7">Cell outer membrane</location>
        <topology evidence="1 7">Multi-pass membrane protein</topology>
    </subcellularLocation>
</comment>
<keyword evidence="11" id="KW-1185">Reference proteome</keyword>
<evidence type="ECO:0000256" key="4">
    <source>
        <dbReference type="ARBA" id="ARBA00022692"/>
    </source>
</evidence>
<dbReference type="Pfam" id="PF13715">
    <property type="entry name" value="CarbopepD_reg_2"/>
    <property type="match status" value="1"/>
</dbReference>
<dbReference type="InterPro" id="IPR008969">
    <property type="entry name" value="CarboxyPept-like_regulatory"/>
</dbReference>
<dbReference type="SUPFAM" id="SSF56935">
    <property type="entry name" value="Porins"/>
    <property type="match status" value="1"/>
</dbReference>
<dbReference type="SUPFAM" id="SSF49464">
    <property type="entry name" value="Carboxypeptidase regulatory domain-like"/>
    <property type="match status" value="1"/>
</dbReference>
<evidence type="ECO:0000256" key="6">
    <source>
        <dbReference type="ARBA" id="ARBA00023237"/>
    </source>
</evidence>
<keyword evidence="5 7" id="KW-0472">Membrane</keyword>
<dbReference type="Gene3D" id="2.60.40.1120">
    <property type="entry name" value="Carboxypeptidase-like, regulatory domain"/>
    <property type="match status" value="1"/>
</dbReference>
<dbReference type="FunFam" id="2.170.130.10:FF:000008">
    <property type="entry name" value="SusC/RagA family TonB-linked outer membrane protein"/>
    <property type="match status" value="1"/>
</dbReference>
<dbReference type="AlphaFoldDB" id="A0A6I6JN01"/>
<dbReference type="InterPro" id="IPR023996">
    <property type="entry name" value="TonB-dep_OMP_SusC/RagA"/>
</dbReference>
<dbReference type="KEGG" id="mcos:GM418_02060"/>